<evidence type="ECO:0000313" key="1">
    <source>
        <dbReference type="EMBL" id="ERJ66119.1"/>
    </source>
</evidence>
<organism evidence="1 2">
    <name type="scientific">Porphyromonas gingivalis F0570</name>
    <dbReference type="NCBI Taxonomy" id="1227271"/>
    <lineage>
        <taxon>Bacteria</taxon>
        <taxon>Pseudomonadati</taxon>
        <taxon>Bacteroidota</taxon>
        <taxon>Bacteroidia</taxon>
        <taxon>Bacteroidales</taxon>
        <taxon>Porphyromonadaceae</taxon>
        <taxon>Porphyromonas</taxon>
    </lineage>
</organism>
<dbReference type="Proteomes" id="UP000016630">
    <property type="component" value="Unassembled WGS sequence"/>
</dbReference>
<gene>
    <name evidence="1" type="ORF">HMPREF1555_01234</name>
</gene>
<accession>A0A0E2LQW1</accession>
<proteinExistence type="predicted"/>
<protein>
    <submittedName>
        <fullName evidence="1">Uncharacterized protein</fullName>
    </submittedName>
</protein>
<dbReference type="HOGENOM" id="CLU_1946832_0_0_10"/>
<reference evidence="1 2" key="1">
    <citation type="submission" date="2013-06" db="EMBL/GenBank/DDBJ databases">
        <authorList>
            <person name="Weinstock G."/>
            <person name="Sodergren E."/>
            <person name="Lobos E.A."/>
            <person name="Fulton L."/>
            <person name="Fulton R."/>
            <person name="Courtney L."/>
            <person name="Fronick C."/>
            <person name="O'Laughlin M."/>
            <person name="Godfrey J."/>
            <person name="Wilson R.M."/>
            <person name="Miner T."/>
            <person name="Farmer C."/>
            <person name="Delehaunty K."/>
            <person name="Cordes M."/>
            <person name="Minx P."/>
            <person name="Tomlinson C."/>
            <person name="Chen J."/>
            <person name="Wollam A."/>
            <person name="Pepin K.H."/>
            <person name="Bhonagiri V."/>
            <person name="Zhang X."/>
            <person name="Warren W."/>
            <person name="Mitreva M."/>
            <person name="Mardis E.R."/>
            <person name="Wilson R.K."/>
        </authorList>
    </citation>
    <scope>NUCLEOTIDE SEQUENCE [LARGE SCALE GENOMIC DNA]</scope>
    <source>
        <strain evidence="1 2">F0570</strain>
    </source>
</reference>
<dbReference type="PATRIC" id="fig|1227271.3.peg.1073"/>
<dbReference type="EMBL" id="AWUW01000086">
    <property type="protein sequence ID" value="ERJ66119.1"/>
    <property type="molecule type" value="Genomic_DNA"/>
</dbReference>
<evidence type="ECO:0000313" key="2">
    <source>
        <dbReference type="Proteomes" id="UP000016630"/>
    </source>
</evidence>
<name>A0A0E2LQW1_PORGN</name>
<comment type="caution">
    <text evidence="1">The sequence shown here is derived from an EMBL/GenBank/DDBJ whole genome shotgun (WGS) entry which is preliminary data.</text>
</comment>
<sequence>MRRTSSVYRVAQQCRQLIFLRLDGGNGSSIDYDLMKLKSGQPIGNAEKISSTKVRLSRKRKRCFAFRDHCFCSEAIGKCAHPAKKKRATQECLDRPLFFMLTSFRGLSAPPEKSVVRSYNFIFCHPGSH</sequence>
<dbReference type="AlphaFoldDB" id="A0A0E2LQW1"/>